<evidence type="ECO:0000256" key="7">
    <source>
        <dbReference type="ARBA" id="ARBA00023078"/>
    </source>
</evidence>
<comment type="subunit">
    <text evidence="11">PSII is composed of 1 copy each of membrane proteins PsbA, PsbB, PsbC, PsbD, PsbE, PsbF, PsbH, PsbI, PsbJ, PsbK, PsbL, PsbM, PsbT, PsbX, PsbY, PsbZ, Psb30/Ycf12, peripheral proteins of the oxygen-evolving complex and a large number of cofactors. It forms dimeric complexes.</text>
</comment>
<evidence type="ECO:0000256" key="9">
    <source>
        <dbReference type="ARBA" id="ARBA00023276"/>
    </source>
</evidence>
<comment type="function">
    <text evidence="11">A core subunit of photosystem II (PSII), probably helps stabilize the reaction center.</text>
</comment>
<keyword evidence="9 11" id="KW-0604">Photosystem II</keyword>
<reference evidence="12" key="1">
    <citation type="journal article" date="2017" name="J. Phycol.">
        <title>A rare case of plastid protein-coding gene duplication in the chloroplast genome of Euglena archaeoplastidiata (Euglenophyta).</title>
        <authorList>
            <person name="Bennett M.S."/>
            <person name="Shiu S.H."/>
            <person name="Triemer R.E."/>
        </authorList>
    </citation>
    <scope>NUCLEOTIDE SEQUENCE</scope>
    <source>
        <strain evidence="12">Michigan</strain>
    </source>
</reference>
<keyword evidence="8 11" id="KW-0472">Membrane</keyword>
<keyword evidence="2 12" id="KW-0150">Chloroplast</keyword>
<comment type="subunit">
    <text evidence="10">PSII is composed of 1 copy each of membrane proteins PsbA, PsbB, PsbC, PsbD, PsbE, PsbF, PsbH, PsbI, PsbJ, PsbK, PsbL, PsbM, PsbT, PsbY, PsbZ, Psb30/Ycf12, peripheral proteins of the oxygen-evolving complex and a large number of cofactors. It forms dimeric complexes.</text>
</comment>
<organism evidence="12">
    <name type="scientific">Euglena archaeoplastidiata</name>
    <dbReference type="NCBI Taxonomy" id="1188008"/>
    <lineage>
        <taxon>Eukaryota</taxon>
        <taxon>Discoba</taxon>
        <taxon>Euglenozoa</taxon>
        <taxon>Euglenida</taxon>
        <taxon>Spirocuta</taxon>
        <taxon>Euglenophyceae</taxon>
        <taxon>Euglenales</taxon>
        <taxon>Euglenaceae</taxon>
        <taxon>Euglena</taxon>
    </lineage>
</organism>
<name>A0A1X9GCL3_9EUGL</name>
<dbReference type="GO" id="GO:0015979">
    <property type="term" value="P:photosynthesis"/>
    <property type="evidence" value="ECO:0007669"/>
    <property type="project" value="UniProtKB-KW"/>
</dbReference>
<dbReference type="GO" id="GO:0009523">
    <property type="term" value="C:photosystem II"/>
    <property type="evidence" value="ECO:0007669"/>
    <property type="project" value="UniProtKB-KW"/>
</dbReference>
<geneLocation type="chloroplast" evidence="12"/>
<gene>
    <name evidence="11 12" type="primary">psb30</name>
    <name evidence="11 12" type="synonym">ycf12</name>
</gene>
<accession>A0A1X9GCL3</accession>
<dbReference type="GO" id="GO:0009535">
    <property type="term" value="C:chloroplast thylakoid membrane"/>
    <property type="evidence" value="ECO:0007669"/>
    <property type="project" value="UniProtKB-SubCell"/>
</dbReference>
<keyword evidence="5 11" id="KW-0812">Transmembrane</keyword>
<dbReference type="Pfam" id="PF05969">
    <property type="entry name" value="PSII_Ycf12"/>
    <property type="match status" value="1"/>
</dbReference>
<dbReference type="RefSeq" id="YP_009389103.1">
    <property type="nucleotide sequence ID" value="NC_035156.1"/>
</dbReference>
<evidence type="ECO:0000256" key="10">
    <source>
        <dbReference type="ARBA" id="ARBA00038830"/>
    </source>
</evidence>
<evidence type="ECO:0000313" key="12">
    <source>
        <dbReference type="EMBL" id="AKR17876.1"/>
    </source>
</evidence>
<protein>
    <recommendedName>
        <fullName evidence="11">Photosystem II reaction center protein Psb30</fullName>
    </recommendedName>
    <alternativeName>
        <fullName evidence="11">Photosystem II reaction center protein Ycf12</fullName>
    </alternativeName>
</protein>
<evidence type="ECO:0000256" key="1">
    <source>
        <dbReference type="ARBA" id="ARBA00004167"/>
    </source>
</evidence>
<dbReference type="InterPro" id="IPR010284">
    <property type="entry name" value="PSII_Ycf12_core-subunit"/>
</dbReference>
<feature type="transmembrane region" description="Helical" evidence="11">
    <location>
        <begin position="6"/>
        <end position="28"/>
    </location>
</feature>
<dbReference type="AlphaFoldDB" id="A0A1X9GCL3"/>
<evidence type="ECO:0000256" key="3">
    <source>
        <dbReference type="ARBA" id="ARBA00022531"/>
    </source>
</evidence>
<comment type="similarity">
    <text evidence="11">Belongs to the Psb30/Ycf12 family.</text>
</comment>
<evidence type="ECO:0000256" key="4">
    <source>
        <dbReference type="ARBA" id="ARBA00022640"/>
    </source>
</evidence>
<dbReference type="NCBIfam" id="NF010239">
    <property type="entry name" value="PRK13686.1"/>
    <property type="match status" value="1"/>
</dbReference>
<evidence type="ECO:0000256" key="5">
    <source>
        <dbReference type="ARBA" id="ARBA00022692"/>
    </source>
</evidence>
<evidence type="ECO:0000256" key="8">
    <source>
        <dbReference type="ARBA" id="ARBA00023136"/>
    </source>
</evidence>
<keyword evidence="4 12" id="KW-0934">Plastid</keyword>
<sequence>MNAELITQLGSLTLIVIAGPLIIFFLFIRQGNL</sequence>
<proteinExistence type="inferred from homology"/>
<dbReference type="EMBL" id="KP939040">
    <property type="protein sequence ID" value="AKR17876.1"/>
    <property type="molecule type" value="Genomic_DNA"/>
</dbReference>
<keyword evidence="6 11" id="KW-1133">Transmembrane helix</keyword>
<keyword evidence="7 11" id="KW-0793">Thylakoid</keyword>
<evidence type="ECO:0000256" key="2">
    <source>
        <dbReference type="ARBA" id="ARBA00022528"/>
    </source>
</evidence>
<keyword evidence="3 11" id="KW-0602">Photosynthesis</keyword>
<evidence type="ECO:0000256" key="11">
    <source>
        <dbReference type="HAMAP-Rule" id="MF_01329"/>
    </source>
</evidence>
<dbReference type="GeneID" id="33195276"/>
<evidence type="ECO:0000256" key="6">
    <source>
        <dbReference type="ARBA" id="ARBA00022989"/>
    </source>
</evidence>
<dbReference type="HAMAP" id="MF_01329">
    <property type="entry name" value="PSII_Psb30_Ycf12"/>
    <property type="match status" value="1"/>
</dbReference>
<comment type="subcellular location">
    <subcellularLocation>
        <location evidence="1">Membrane</location>
        <topology evidence="1">Single-pass membrane protein</topology>
    </subcellularLocation>
    <subcellularLocation>
        <location evidence="11">Plastid</location>
        <location evidence="11">Chloroplast thylakoid membrane</location>
        <topology evidence="11">Single-pass membrane protein</topology>
    </subcellularLocation>
</comment>